<protein>
    <submittedName>
        <fullName evidence="9">Iron ABC transporter permease</fullName>
    </submittedName>
</protein>
<dbReference type="PANTHER" id="PTHR30472">
    <property type="entry name" value="FERRIC ENTEROBACTIN TRANSPORT SYSTEM PERMEASE PROTEIN"/>
    <property type="match status" value="1"/>
</dbReference>
<dbReference type="GO" id="GO:0022857">
    <property type="term" value="F:transmembrane transporter activity"/>
    <property type="evidence" value="ECO:0007669"/>
    <property type="project" value="InterPro"/>
</dbReference>
<dbReference type="InterPro" id="IPR000522">
    <property type="entry name" value="ABC_transptr_permease_BtuC"/>
</dbReference>
<proteinExistence type="inferred from homology"/>
<dbReference type="AlphaFoldDB" id="A0A5C8NR12"/>
<evidence type="ECO:0000313" key="10">
    <source>
        <dbReference type="Proteomes" id="UP000321548"/>
    </source>
</evidence>
<evidence type="ECO:0000256" key="1">
    <source>
        <dbReference type="ARBA" id="ARBA00004651"/>
    </source>
</evidence>
<comment type="subcellular location">
    <subcellularLocation>
        <location evidence="1">Cell membrane</location>
        <topology evidence="1">Multi-pass membrane protein</topology>
    </subcellularLocation>
</comment>
<organism evidence="9 10">
    <name type="scientific">Zeimonas arvi</name>
    <dbReference type="NCBI Taxonomy" id="2498847"/>
    <lineage>
        <taxon>Bacteria</taxon>
        <taxon>Pseudomonadati</taxon>
        <taxon>Pseudomonadota</taxon>
        <taxon>Betaproteobacteria</taxon>
        <taxon>Burkholderiales</taxon>
        <taxon>Burkholderiaceae</taxon>
        <taxon>Zeimonas</taxon>
    </lineage>
</organism>
<feature type="transmembrane region" description="Helical" evidence="8">
    <location>
        <begin position="121"/>
        <end position="143"/>
    </location>
</feature>
<dbReference type="SUPFAM" id="SSF81345">
    <property type="entry name" value="ABC transporter involved in vitamin B12 uptake, BtuC"/>
    <property type="match status" value="1"/>
</dbReference>
<feature type="transmembrane region" description="Helical" evidence="8">
    <location>
        <begin position="91"/>
        <end position="109"/>
    </location>
</feature>
<evidence type="ECO:0000256" key="7">
    <source>
        <dbReference type="ARBA" id="ARBA00023136"/>
    </source>
</evidence>
<feature type="transmembrane region" description="Helical" evidence="8">
    <location>
        <begin position="27"/>
        <end position="48"/>
    </location>
</feature>
<dbReference type="OrthoDB" id="9782305at2"/>
<feature type="transmembrane region" description="Helical" evidence="8">
    <location>
        <begin position="335"/>
        <end position="354"/>
    </location>
</feature>
<dbReference type="EMBL" id="VDUY01000007">
    <property type="protein sequence ID" value="TXL63762.1"/>
    <property type="molecule type" value="Genomic_DNA"/>
</dbReference>
<keyword evidence="6 8" id="KW-1133">Transmembrane helix</keyword>
<feature type="transmembrane region" description="Helical" evidence="8">
    <location>
        <begin position="225"/>
        <end position="244"/>
    </location>
</feature>
<keyword evidence="7 8" id="KW-0472">Membrane</keyword>
<accession>A0A5C8NR12</accession>
<evidence type="ECO:0000256" key="8">
    <source>
        <dbReference type="SAM" id="Phobius"/>
    </source>
</evidence>
<evidence type="ECO:0000256" key="4">
    <source>
        <dbReference type="ARBA" id="ARBA00022475"/>
    </source>
</evidence>
<evidence type="ECO:0000256" key="2">
    <source>
        <dbReference type="ARBA" id="ARBA00007935"/>
    </source>
</evidence>
<feature type="transmembrane region" description="Helical" evidence="8">
    <location>
        <begin position="149"/>
        <end position="169"/>
    </location>
</feature>
<dbReference type="Pfam" id="PF01032">
    <property type="entry name" value="FecCD"/>
    <property type="match status" value="1"/>
</dbReference>
<keyword evidence="5 8" id="KW-0812">Transmembrane</keyword>
<dbReference type="Gene3D" id="1.10.3470.10">
    <property type="entry name" value="ABC transporter involved in vitamin B12 uptake, BtuC"/>
    <property type="match status" value="1"/>
</dbReference>
<feature type="transmembrane region" description="Helical" evidence="8">
    <location>
        <begin position="305"/>
        <end position="323"/>
    </location>
</feature>
<evidence type="ECO:0000256" key="3">
    <source>
        <dbReference type="ARBA" id="ARBA00022448"/>
    </source>
</evidence>
<dbReference type="CDD" id="cd06550">
    <property type="entry name" value="TM_ABC_iron-siderophores_like"/>
    <property type="match status" value="1"/>
</dbReference>
<reference evidence="9 10" key="1">
    <citation type="submission" date="2019-06" db="EMBL/GenBank/DDBJ databases">
        <title>Quisquiliibacterium sp. nov., isolated from a maize field.</title>
        <authorList>
            <person name="Lin S.-Y."/>
            <person name="Tsai C.-F."/>
            <person name="Young C.-C."/>
        </authorList>
    </citation>
    <scope>NUCLEOTIDE SEQUENCE [LARGE SCALE GENOMIC DNA]</scope>
    <source>
        <strain evidence="9 10">CC-CFT501</strain>
    </source>
</reference>
<gene>
    <name evidence="9" type="ORF">FHP08_15780</name>
</gene>
<dbReference type="InterPro" id="IPR037294">
    <property type="entry name" value="ABC_BtuC-like"/>
</dbReference>
<evidence type="ECO:0000313" key="9">
    <source>
        <dbReference type="EMBL" id="TXL63762.1"/>
    </source>
</evidence>
<comment type="caution">
    <text evidence="9">The sequence shown here is derived from an EMBL/GenBank/DDBJ whole genome shotgun (WGS) entry which is preliminary data.</text>
</comment>
<keyword evidence="10" id="KW-1185">Reference proteome</keyword>
<keyword evidence="4" id="KW-1003">Cell membrane</keyword>
<feature type="transmembrane region" description="Helical" evidence="8">
    <location>
        <begin position="264"/>
        <end position="293"/>
    </location>
</feature>
<feature type="transmembrane region" description="Helical" evidence="8">
    <location>
        <begin position="176"/>
        <end position="194"/>
    </location>
</feature>
<comment type="similarity">
    <text evidence="2">Belongs to the binding-protein-dependent transport system permease family. FecCD subfamily.</text>
</comment>
<evidence type="ECO:0000256" key="6">
    <source>
        <dbReference type="ARBA" id="ARBA00022989"/>
    </source>
</evidence>
<keyword evidence="3" id="KW-0813">Transport</keyword>
<dbReference type="PANTHER" id="PTHR30472:SF25">
    <property type="entry name" value="ABC TRANSPORTER PERMEASE PROTEIN MJ0876-RELATED"/>
    <property type="match status" value="1"/>
</dbReference>
<sequence>MASSPQALERCHARAARLRADARSMRYSYPVLLAGLALALLVAGLIALGSGSFPLPLVDVLRLLAAQLGAPPPDLPASAETVLWQIRGPRVLAALAVGAALAASGTALQSVFRNPLAAPDLLGVSAGSAVGAVLGIFLGWAIWAIQAAAFVGGLAAVAVVYAIGTALPLRDRTLSLVLVGIAVGSMLGSVVALVKTLADPYTQLPAITFWLLGSFASIGQADLAGLALCAIAGLIPLLLMRWRADALMLSDDEVRALGVGLPLLRLSLVVGATLLTAATVAAAGIIGWIGLVVPHAARLLVGASFPRLLPVAMLLGALLMLVIDTVGRSIGQAELPPGVLTALIGAPVLFVLMLRRRDD</sequence>
<dbReference type="GO" id="GO:0005886">
    <property type="term" value="C:plasma membrane"/>
    <property type="evidence" value="ECO:0007669"/>
    <property type="project" value="UniProtKB-SubCell"/>
</dbReference>
<dbReference type="Proteomes" id="UP000321548">
    <property type="component" value="Unassembled WGS sequence"/>
</dbReference>
<name>A0A5C8NR12_9BURK</name>
<evidence type="ECO:0000256" key="5">
    <source>
        <dbReference type="ARBA" id="ARBA00022692"/>
    </source>
</evidence>